<dbReference type="Proteomes" id="UP000664545">
    <property type="component" value="Unassembled WGS sequence"/>
</dbReference>
<gene>
    <name evidence="2" type="ORF">JYB65_04430</name>
</gene>
<dbReference type="CDD" id="cd02511">
    <property type="entry name" value="Beta4Glucosyltransferase"/>
    <property type="match status" value="1"/>
</dbReference>
<comment type="caution">
    <text evidence="2">The sequence shown here is derived from an EMBL/GenBank/DDBJ whole genome shotgun (WGS) entry which is preliminary data.</text>
</comment>
<protein>
    <submittedName>
        <fullName evidence="2">Glycosyltransferase</fullName>
    </submittedName>
</protein>
<dbReference type="Pfam" id="PF00535">
    <property type="entry name" value="Glycos_transf_2"/>
    <property type="match status" value="1"/>
</dbReference>
<dbReference type="EMBL" id="JAFJZZ010000001">
    <property type="protein sequence ID" value="MBN7772600.1"/>
    <property type="molecule type" value="Genomic_DNA"/>
</dbReference>
<dbReference type="Gene3D" id="1.25.40.10">
    <property type="entry name" value="Tetratricopeptide repeat domain"/>
    <property type="match status" value="1"/>
</dbReference>
<keyword evidence="3" id="KW-1185">Reference proteome</keyword>
<reference evidence="2" key="1">
    <citation type="submission" date="2021-02" db="EMBL/GenBank/DDBJ databases">
        <title>Abyssanaerobacter marinus gen.nov., sp., nov, anaerobic bacterium isolated from the Onnuri vent field of Indian Ocean and suggestion of Mogibacteriaceae fam. nov., and proposal of reclassification of ambiguous this family's genus member.</title>
        <authorList>
            <person name="Kim Y.J."/>
            <person name="Yang J.-A."/>
        </authorList>
    </citation>
    <scope>NUCLEOTIDE SEQUENCE</scope>
    <source>
        <strain evidence="2">DSM 2634</strain>
    </source>
</reference>
<dbReference type="InterPro" id="IPR019734">
    <property type="entry name" value="TPR_rpt"/>
</dbReference>
<accession>A0A939IG50</accession>
<name>A0A939IG50_CLOAM</name>
<sequence length="360" mass="42134">MITISLCMIVKNEEETLARCLNSVQEIVDEIIIVDTGSVDLTKKIASEFTDKIFDFQWIDDFSAARNESFSKAAKEYILWLDADDILLPEDIEKFKHLKQTLSSDVDVVMMQYNTVFDKQGRPTFSYKRERLVKRISHFLWKEPVHEYIQMNGKIINSDIAVTHAKPETRVSNRNIQIYEKQLENGKPLSIRGMYYYSKELKDHGRHEEAIKQFEQFLNTGNGWVEDNIVACQEMAKCYKALGDEKNALLSMFRSFYYDNPRAETCCQIAYFFKSKNEYDKAIFWFEQALNLKKPMDGWGFIQNDCWGYIPSIECAVCYDRLGNHELAEKFNNKAAEFKPDCPSVLSNKNYFESLKNNRH</sequence>
<dbReference type="Pfam" id="PF13181">
    <property type="entry name" value="TPR_8"/>
    <property type="match status" value="1"/>
</dbReference>
<organism evidence="2 3">
    <name type="scientific">Clostridium aminobutyricum</name>
    <dbReference type="NCBI Taxonomy" id="33953"/>
    <lineage>
        <taxon>Bacteria</taxon>
        <taxon>Bacillati</taxon>
        <taxon>Bacillota</taxon>
        <taxon>Clostridia</taxon>
        <taxon>Eubacteriales</taxon>
        <taxon>Clostridiaceae</taxon>
        <taxon>Clostridium</taxon>
    </lineage>
</organism>
<dbReference type="SUPFAM" id="SSF53448">
    <property type="entry name" value="Nucleotide-diphospho-sugar transferases"/>
    <property type="match status" value="1"/>
</dbReference>
<dbReference type="SMART" id="SM00028">
    <property type="entry name" value="TPR"/>
    <property type="match status" value="2"/>
</dbReference>
<dbReference type="SUPFAM" id="SSF48452">
    <property type="entry name" value="TPR-like"/>
    <property type="match status" value="1"/>
</dbReference>
<dbReference type="InterPro" id="IPR011990">
    <property type="entry name" value="TPR-like_helical_dom_sf"/>
</dbReference>
<dbReference type="PANTHER" id="PTHR43630">
    <property type="entry name" value="POLY-BETA-1,6-N-ACETYL-D-GLUCOSAMINE SYNTHASE"/>
    <property type="match status" value="1"/>
</dbReference>
<dbReference type="InterPro" id="IPR001173">
    <property type="entry name" value="Glyco_trans_2-like"/>
</dbReference>
<dbReference type="Gene3D" id="3.90.550.10">
    <property type="entry name" value="Spore Coat Polysaccharide Biosynthesis Protein SpsA, Chain A"/>
    <property type="match status" value="1"/>
</dbReference>
<dbReference type="RefSeq" id="WP_206581391.1">
    <property type="nucleotide sequence ID" value="NZ_JAFJZZ010000001.1"/>
</dbReference>
<dbReference type="InterPro" id="IPR029044">
    <property type="entry name" value="Nucleotide-diphossugar_trans"/>
</dbReference>
<dbReference type="PANTHER" id="PTHR43630:SF2">
    <property type="entry name" value="GLYCOSYLTRANSFERASE"/>
    <property type="match status" value="1"/>
</dbReference>
<evidence type="ECO:0000313" key="3">
    <source>
        <dbReference type="Proteomes" id="UP000664545"/>
    </source>
</evidence>
<proteinExistence type="predicted"/>
<feature type="domain" description="Glycosyltransferase 2-like" evidence="1">
    <location>
        <begin position="5"/>
        <end position="138"/>
    </location>
</feature>
<dbReference type="AlphaFoldDB" id="A0A939IG50"/>
<evidence type="ECO:0000259" key="1">
    <source>
        <dbReference type="Pfam" id="PF00535"/>
    </source>
</evidence>
<evidence type="ECO:0000313" key="2">
    <source>
        <dbReference type="EMBL" id="MBN7772600.1"/>
    </source>
</evidence>